<keyword evidence="3" id="KW-0406">Ion transport</keyword>
<dbReference type="KEGG" id="tsy:THSYN_19740"/>
<dbReference type="Gene3D" id="3.40.50.10580">
    <property type="entry name" value="ATPase, V1 complex, subunit F"/>
    <property type="match status" value="1"/>
</dbReference>
<dbReference type="RefSeq" id="WP_100920660.1">
    <property type="nucleotide sequence ID" value="NZ_CP020370.1"/>
</dbReference>
<dbReference type="AlphaFoldDB" id="A0A2K8UBK1"/>
<dbReference type="EMBL" id="CP020370">
    <property type="protein sequence ID" value="AUB82956.1"/>
    <property type="molecule type" value="Genomic_DNA"/>
</dbReference>
<evidence type="ECO:0000256" key="2">
    <source>
        <dbReference type="ARBA" id="ARBA00022448"/>
    </source>
</evidence>
<reference evidence="4 5" key="1">
    <citation type="submission" date="2017-03" db="EMBL/GenBank/DDBJ databases">
        <title>Complete genome sequence of Candidatus 'Thiodictyon syntrophicum' sp. nov. strain Cad16T, a photolithoautotroph purple sulfur bacterium isolated from an alpine meromictic lake.</title>
        <authorList>
            <person name="Luedin S.M."/>
            <person name="Pothier J.F."/>
            <person name="Danza F."/>
            <person name="Storelli N."/>
            <person name="Wittwer M."/>
            <person name="Tonolla M."/>
        </authorList>
    </citation>
    <scope>NUCLEOTIDE SEQUENCE [LARGE SCALE GENOMIC DNA]</scope>
    <source>
        <strain evidence="4 5">Cad16T</strain>
    </source>
</reference>
<keyword evidence="2" id="KW-0813">Transport</keyword>
<dbReference type="Proteomes" id="UP000232638">
    <property type="component" value="Chromosome"/>
</dbReference>
<dbReference type="InterPro" id="IPR036906">
    <property type="entry name" value="ATPase_V1_fsu_sf"/>
</dbReference>
<gene>
    <name evidence="4" type="ORF">THSYN_19740</name>
</gene>
<accession>A0A2K8UBK1</accession>
<dbReference type="SUPFAM" id="SSF159468">
    <property type="entry name" value="AtpF-like"/>
    <property type="match status" value="1"/>
</dbReference>
<evidence type="ECO:0000313" key="5">
    <source>
        <dbReference type="Proteomes" id="UP000232638"/>
    </source>
</evidence>
<comment type="similarity">
    <text evidence="1">Belongs to the V-ATPase F subunit family.</text>
</comment>
<dbReference type="InterPro" id="IPR008218">
    <property type="entry name" value="ATPase_V1-cplx_f_g_su"/>
</dbReference>
<evidence type="ECO:0000256" key="1">
    <source>
        <dbReference type="ARBA" id="ARBA00010148"/>
    </source>
</evidence>
<proteinExistence type="inferred from homology"/>
<dbReference type="GO" id="GO:0046961">
    <property type="term" value="F:proton-transporting ATPase activity, rotational mechanism"/>
    <property type="evidence" value="ECO:0007669"/>
    <property type="project" value="InterPro"/>
</dbReference>
<evidence type="ECO:0000256" key="3">
    <source>
        <dbReference type="ARBA" id="ARBA00023065"/>
    </source>
</evidence>
<dbReference type="Pfam" id="PF01990">
    <property type="entry name" value="ATP-synt_F"/>
    <property type="match status" value="1"/>
</dbReference>
<sequence length="124" mass="13325">MTTAHESVRPTRMLFLGEQSLADGFRLIGFETLADPTPEAADQVFRDLSRNREKAFVILDDRLMRADCPNLKRVRREGGRVVVISVPPLSAPTLLASEVADRLTALFGAGAVPDGQPGHAGGAT</sequence>
<protein>
    <submittedName>
        <fullName evidence="4">ATPase</fullName>
    </submittedName>
</protein>
<keyword evidence="5" id="KW-1185">Reference proteome</keyword>
<organism evidence="4 5">
    <name type="scientific">Candidatus Thiodictyon syntrophicum</name>
    <dbReference type="NCBI Taxonomy" id="1166950"/>
    <lineage>
        <taxon>Bacteria</taxon>
        <taxon>Pseudomonadati</taxon>
        <taxon>Pseudomonadota</taxon>
        <taxon>Gammaproteobacteria</taxon>
        <taxon>Chromatiales</taxon>
        <taxon>Chromatiaceae</taxon>
        <taxon>Thiodictyon</taxon>
    </lineage>
</organism>
<dbReference type="OrthoDB" id="8563782at2"/>
<evidence type="ECO:0000313" key="4">
    <source>
        <dbReference type="EMBL" id="AUB82956.1"/>
    </source>
</evidence>
<name>A0A2K8UBK1_9GAMM</name>